<dbReference type="InterPro" id="IPR005182">
    <property type="entry name" value="YdbS-like_PH"/>
</dbReference>
<dbReference type="AlphaFoldDB" id="E2SD27"/>
<dbReference type="eggNOG" id="COG3428">
    <property type="taxonomic scope" value="Bacteria"/>
</dbReference>
<feature type="domain" description="YdbS-like PH" evidence="2">
    <location>
        <begin position="241"/>
        <end position="323"/>
    </location>
</feature>
<feature type="domain" description="YdbS-like PH" evidence="2">
    <location>
        <begin position="353"/>
        <end position="426"/>
    </location>
</feature>
<comment type="caution">
    <text evidence="3">The sequence shown here is derived from an EMBL/GenBank/DDBJ whole genome shotgun (WGS) entry which is preliminary data.</text>
</comment>
<dbReference type="Pfam" id="PF03703">
    <property type="entry name" value="bPH_2"/>
    <property type="match status" value="3"/>
</dbReference>
<dbReference type="PIRSF" id="PIRSF026631">
    <property type="entry name" value="UCP026631"/>
    <property type="match status" value="1"/>
</dbReference>
<proteinExistence type="predicted"/>
<dbReference type="EMBL" id="ACLF03000006">
    <property type="protein sequence ID" value="EFQ83130.1"/>
    <property type="molecule type" value="Genomic_DNA"/>
</dbReference>
<keyword evidence="1" id="KW-1133">Transmembrane helix</keyword>
<dbReference type="PANTHER" id="PTHR34473">
    <property type="entry name" value="UPF0699 TRANSMEMBRANE PROTEIN YDBS"/>
    <property type="match status" value="1"/>
</dbReference>
<protein>
    <recommendedName>
        <fullName evidence="2">YdbS-like PH domain-containing protein</fullName>
    </recommendedName>
</protein>
<dbReference type="STRING" id="585531.HMPREF0063_12339"/>
<feature type="transmembrane region" description="Helical" evidence="1">
    <location>
        <begin position="52"/>
        <end position="78"/>
    </location>
</feature>
<sequence>MAPDSEPAPSEERGSRTHPVTGVIQGLIWSGAILVALLGQQVFGGDGIDLPGWYWIVLGLLGAVAVGQAAGFASWWFLRYVIDHEELRVTSGVLTKTSRRVSFERIQSVDLAEPLLARLAGLAEVRVETAGGKDSRTALRFLTRPQAIAVRRLLLERAHGRSGEEPEDDVDRAILALVTPDRIVIGTLLSLDFALAAVGSVVVLSSLLWTTQLLLFAGGLFALGSFLVRIVSDRVITQWGFRLSRGGRGLRIERGLLSRTSQTIPFDRVQGIRVTEPVVWRRFGWRRLEVDVAGYSGGSDGESGGLTNNTLLPIADADLANTVIDELVPGIAVEPAGRVGASSRSWPFAPIGWRYRWVAADDSGFVARTGWIARHTDLVPHARTQSVEVRQGPLQRRLGVATLEVHTPDGPVNADGRHLPQSDALRVALEQLDRARAAR</sequence>
<keyword evidence="1" id="KW-0812">Transmembrane</keyword>
<dbReference type="OrthoDB" id="3190163at2"/>
<keyword evidence="1" id="KW-0472">Membrane</keyword>
<keyword evidence="4" id="KW-1185">Reference proteome</keyword>
<evidence type="ECO:0000259" key="2">
    <source>
        <dbReference type="Pfam" id="PF03703"/>
    </source>
</evidence>
<evidence type="ECO:0000313" key="4">
    <source>
        <dbReference type="Proteomes" id="UP000003111"/>
    </source>
</evidence>
<dbReference type="InterPro" id="IPR014529">
    <property type="entry name" value="UCP026631"/>
</dbReference>
<evidence type="ECO:0000256" key="1">
    <source>
        <dbReference type="SAM" id="Phobius"/>
    </source>
</evidence>
<dbReference type="HOGENOM" id="CLU_024617_4_2_11"/>
<feature type="transmembrane region" description="Helical" evidence="1">
    <location>
        <begin position="213"/>
        <end position="232"/>
    </location>
</feature>
<feature type="transmembrane region" description="Helical" evidence="1">
    <location>
        <begin position="183"/>
        <end position="207"/>
    </location>
</feature>
<gene>
    <name evidence="3" type="ORF">HMPREF0063_12339</name>
</gene>
<dbReference type="PANTHER" id="PTHR34473:SF2">
    <property type="entry name" value="UPF0699 TRANSMEMBRANE PROTEIN YDBT"/>
    <property type="match status" value="1"/>
</dbReference>
<dbReference type="RefSeq" id="WP_007077431.1">
    <property type="nucleotide sequence ID" value="NZ_CM001024.1"/>
</dbReference>
<accession>E2SD27</accession>
<feature type="transmembrane region" description="Helical" evidence="1">
    <location>
        <begin position="20"/>
        <end position="40"/>
    </location>
</feature>
<dbReference type="Proteomes" id="UP000003111">
    <property type="component" value="Unassembled WGS sequence"/>
</dbReference>
<name>E2SD27_9ACTN</name>
<reference evidence="3" key="1">
    <citation type="submission" date="2010-08" db="EMBL/GenBank/DDBJ databases">
        <authorList>
            <person name="Muzny D."/>
            <person name="Qin X."/>
            <person name="Buhay C."/>
            <person name="Dugan-Rocha S."/>
            <person name="Ding Y."/>
            <person name="Chen G."/>
            <person name="Hawes A."/>
            <person name="Holder M."/>
            <person name="Jhangiani S."/>
            <person name="Johnson A."/>
            <person name="Khan Z."/>
            <person name="Li Z."/>
            <person name="Liu W."/>
            <person name="Liu X."/>
            <person name="Perez L."/>
            <person name="Shen H."/>
            <person name="Wang Q."/>
            <person name="Watt J."/>
            <person name="Xi L."/>
            <person name="Xin Y."/>
            <person name="Zhou J."/>
            <person name="Deng J."/>
            <person name="Jiang H."/>
            <person name="Liu Y."/>
            <person name="Qu J."/>
            <person name="Song X.-Z."/>
            <person name="Zhang L."/>
            <person name="Villasana D."/>
            <person name="Johnson A."/>
            <person name="Liu J."/>
            <person name="Liyanage D."/>
            <person name="Lorensuhewa L."/>
            <person name="Robinson T."/>
            <person name="Song A."/>
            <person name="Song B.-B."/>
            <person name="Dinh H."/>
            <person name="Thornton R."/>
            <person name="Coyle M."/>
            <person name="Francisco L."/>
            <person name="Jackson L."/>
            <person name="Javaid M."/>
            <person name="Korchina V."/>
            <person name="Kovar C."/>
            <person name="Mata R."/>
            <person name="Mathew T."/>
            <person name="Ngo R."/>
            <person name="Nguyen L."/>
            <person name="Nguyen N."/>
            <person name="Okwuonu G."/>
            <person name="Ongeri F."/>
            <person name="Pham C."/>
            <person name="Simmons D."/>
            <person name="Wilczek-Boney K."/>
            <person name="Hale W."/>
            <person name="Jakkamsetti A."/>
            <person name="Pham P."/>
            <person name="Ruth R."/>
            <person name="San Lucas F."/>
            <person name="Warren J."/>
            <person name="Zhang J."/>
            <person name="Zhao Z."/>
            <person name="Zhou C."/>
            <person name="Zhu D."/>
            <person name="Lee S."/>
            <person name="Bess C."/>
            <person name="Blankenburg K."/>
            <person name="Forbes L."/>
            <person name="Fu Q."/>
            <person name="Gubbala S."/>
            <person name="Hirani K."/>
            <person name="Jayaseelan J.C."/>
            <person name="Lara F."/>
            <person name="Munidasa M."/>
            <person name="Palculict T."/>
            <person name="Patil S."/>
            <person name="Pu L.-L."/>
            <person name="Saada N."/>
            <person name="Tang L."/>
            <person name="Weissenberger G."/>
            <person name="Zhu Y."/>
            <person name="Hemphill L."/>
            <person name="Shang Y."/>
            <person name="Youmans B."/>
            <person name="Ayvaz T."/>
            <person name="Ross M."/>
            <person name="Santibanez J."/>
            <person name="Aqrawi P."/>
            <person name="Gross S."/>
            <person name="Joshi V."/>
            <person name="Fowler G."/>
            <person name="Nazareth L."/>
            <person name="Reid J."/>
            <person name="Worley K."/>
            <person name="Petrosino J."/>
            <person name="Highlander S."/>
            <person name="Gibbs R."/>
        </authorList>
    </citation>
    <scope>NUCLEOTIDE SEQUENCE [LARGE SCALE GENOMIC DNA]</scope>
    <source>
        <strain evidence="3">DSM 15272</strain>
    </source>
</reference>
<evidence type="ECO:0000313" key="3">
    <source>
        <dbReference type="EMBL" id="EFQ83130.1"/>
    </source>
</evidence>
<feature type="domain" description="YdbS-like PH" evidence="2">
    <location>
        <begin position="75"/>
        <end position="153"/>
    </location>
</feature>
<organism evidence="3 4">
    <name type="scientific">Aeromicrobium marinum DSM 15272</name>
    <dbReference type="NCBI Taxonomy" id="585531"/>
    <lineage>
        <taxon>Bacteria</taxon>
        <taxon>Bacillati</taxon>
        <taxon>Actinomycetota</taxon>
        <taxon>Actinomycetes</taxon>
        <taxon>Propionibacteriales</taxon>
        <taxon>Nocardioidaceae</taxon>
        <taxon>Aeromicrobium</taxon>
    </lineage>
</organism>